<reference evidence="1" key="1">
    <citation type="submission" date="2021-05" db="EMBL/GenBank/DDBJ databases">
        <authorList>
            <person name="Alioto T."/>
            <person name="Alioto T."/>
            <person name="Gomez Garrido J."/>
        </authorList>
    </citation>
    <scope>NUCLEOTIDE SEQUENCE</scope>
</reference>
<protein>
    <submittedName>
        <fullName evidence="1">Uncharacterized protein</fullName>
    </submittedName>
</protein>
<dbReference type="EMBL" id="HBUF01586289">
    <property type="protein sequence ID" value="CAG6771916.1"/>
    <property type="molecule type" value="Transcribed_RNA"/>
</dbReference>
<name>A0A8D9AV23_9HEMI</name>
<dbReference type="PANTHER" id="PTHR46704">
    <property type="entry name" value="CXC DOMAIN-CONTAINING PROTEIN-RELATED"/>
    <property type="match status" value="1"/>
</dbReference>
<proteinExistence type="predicted"/>
<organism evidence="1">
    <name type="scientific">Cacopsylla melanoneura</name>
    <dbReference type="NCBI Taxonomy" id="428564"/>
    <lineage>
        <taxon>Eukaryota</taxon>
        <taxon>Metazoa</taxon>
        <taxon>Ecdysozoa</taxon>
        <taxon>Arthropoda</taxon>
        <taxon>Hexapoda</taxon>
        <taxon>Insecta</taxon>
        <taxon>Pterygota</taxon>
        <taxon>Neoptera</taxon>
        <taxon>Paraneoptera</taxon>
        <taxon>Hemiptera</taxon>
        <taxon>Sternorrhyncha</taxon>
        <taxon>Psylloidea</taxon>
        <taxon>Psyllidae</taxon>
        <taxon>Psyllinae</taxon>
        <taxon>Cacopsylla</taxon>
    </lineage>
</organism>
<sequence length="638" mass="72077">MVKLDFHLGIPPFPLSPLPHHEDVNSDTVRDTGITTSSMKSGNFKYMKQIVKDMYRFATVNHSMKMKRSVDQNLESMKQKSKKKVNRLATEHSSMVDRLTLLQQICITNQTEEHLKNIFRYELAPHPMSLFTEDGIRKGTKSTLYDAAFTPLHQGQVNLGRRRSSVIDGGHLLHKVVWSRSTRLDTFQTVCRMYVTYVKRRFGSSVTVVFDGYPTDVSYQSTKSAERSRRALLHASSPLVFSSTTPVTVTQDSFLSNDINKANLINMLTIEMSANNIEVRQATEDADVMIVQTAIAKAPDYDSVIITGDDVDILVLLTALASSSNSNIYFQKSGKGNGPSLLYSAASCKIDPKDILFLHAMSGCDTTSTPFGQGKKKILKFYEKTPASHALAAVFREPNATNDQIAEAGEKFLIQLYGGEHGTPSLDSLRYQLFIKSVVKPSQFQLSRLPPTTDAAINHAHRVYLQMQTWLGNALVPTAWGWTLTRTGIAPITTNRSAAPDSILKMISCSRKYSGSTIPKKGKSNNDIKNRLLKGKRAFYYKRQLLCSTSINLETRKNLLKTYVWRIALYGCETWTISKIEEARIRAFEMWCYRAMLKIKWQDMITNKEVLRRIGSGRIIMEIIRKRRDQLLGQYSET</sequence>
<accession>A0A8D9AV23</accession>
<dbReference type="PANTHER" id="PTHR46704:SF1">
    <property type="entry name" value="TELOMERE LENGTH REGULATION PROTEIN TEL2 HOMOLOG"/>
    <property type="match status" value="1"/>
</dbReference>
<dbReference type="AlphaFoldDB" id="A0A8D9AV23"/>
<evidence type="ECO:0000313" key="1">
    <source>
        <dbReference type="EMBL" id="CAG6771916.1"/>
    </source>
</evidence>